<dbReference type="OrthoDB" id="9570at2157"/>
<dbReference type="Gene3D" id="3.40.50.450">
    <property type="match status" value="1"/>
</dbReference>
<evidence type="ECO:0000313" key="1">
    <source>
        <dbReference type="EMBL" id="AEB95427.1"/>
    </source>
</evidence>
<dbReference type="PATRIC" id="fig|1006006.8.peg.1316"/>
<protein>
    <submittedName>
        <fullName evidence="1">Rossmann fold nucleotide-binding protein-like protein</fullName>
    </submittedName>
</protein>
<keyword evidence="2" id="KW-1185">Reference proteome</keyword>
<dbReference type="eggNOG" id="arCOG02431">
    <property type="taxonomic scope" value="Archaea"/>
</dbReference>
<dbReference type="HOGENOM" id="CLU_107614_0_1_2"/>
<accession>F4FY54</accession>
<dbReference type="Proteomes" id="UP000007812">
    <property type="component" value="Chromosome"/>
</dbReference>
<reference evidence="1 2" key="1">
    <citation type="journal article" date="2011" name="J. Bacteriol.">
        <title>Complete genome sequence of Metallosphaera cuprina, a metal sulfide-oxidizing archaeon from a hot spring.</title>
        <authorList>
            <person name="Liu L.J."/>
            <person name="You X.Y."/>
            <person name="Zheng H."/>
            <person name="Wang S."/>
            <person name="Jiang C.Y."/>
            <person name="Liu S.J."/>
        </authorList>
    </citation>
    <scope>NUCLEOTIDE SEQUENCE [LARGE SCALE GENOMIC DNA]</scope>
    <source>
        <strain evidence="1 2">Ar-4</strain>
    </source>
</reference>
<dbReference type="RefSeq" id="WP_013737925.1">
    <property type="nucleotide sequence ID" value="NC_015435.1"/>
</dbReference>
<sequence length="171" mass="18737">MQISVAALSDEPDPGLEQKARAFVRSISKCSKPVIILGGYWGLMRVVADESILQGNKVVAILPEGTEHFIMPNEIIRVETGCDPRCRSVFIARSGDILVSLGGEAGTMTEILMAYSMGKAVYVLRDTGTSTDKLYSAFPEKLDSRGLGELNYFEDPERMGAEICRKYYGTS</sequence>
<dbReference type="EMBL" id="CP002656">
    <property type="protein sequence ID" value="AEB95427.1"/>
    <property type="molecule type" value="Genomic_DNA"/>
</dbReference>
<dbReference type="InterPro" id="IPR041164">
    <property type="entry name" value="LDcluster4"/>
</dbReference>
<dbReference type="STRING" id="1006006.Mcup_1324"/>
<dbReference type="KEGG" id="mcn:Mcup_1324"/>
<name>F4FY54_METCR</name>
<dbReference type="GeneID" id="10493513"/>
<proteinExistence type="predicted"/>
<organism evidence="1 2">
    <name type="scientific">Metallosphaera cuprina (strain Ar-4)</name>
    <dbReference type="NCBI Taxonomy" id="1006006"/>
    <lineage>
        <taxon>Archaea</taxon>
        <taxon>Thermoproteota</taxon>
        <taxon>Thermoprotei</taxon>
        <taxon>Sulfolobales</taxon>
        <taxon>Sulfolobaceae</taxon>
        <taxon>Metallosphaera</taxon>
    </lineage>
</organism>
<gene>
    <name evidence="1" type="ordered locus">Mcup_1324</name>
</gene>
<dbReference type="Pfam" id="PF18306">
    <property type="entry name" value="LDcluster4"/>
    <property type="match status" value="1"/>
</dbReference>
<dbReference type="SUPFAM" id="SSF102405">
    <property type="entry name" value="MCP/YpsA-like"/>
    <property type="match status" value="1"/>
</dbReference>
<dbReference type="AlphaFoldDB" id="F4FY54"/>
<evidence type="ECO:0000313" key="2">
    <source>
        <dbReference type="Proteomes" id="UP000007812"/>
    </source>
</evidence>